<feature type="binding site" evidence="7">
    <location>
        <position position="85"/>
    </location>
    <ligand>
        <name>Mg(2+)</name>
        <dbReference type="ChEBI" id="CHEBI:18420"/>
        <label>1</label>
        <note>catalytic</note>
    </ligand>
</feature>
<dbReference type="Proteomes" id="UP000007590">
    <property type="component" value="Chromosome"/>
</dbReference>
<dbReference type="EC" id="3.1.3.25" evidence="8"/>
<keyword evidence="5 8" id="KW-0378">Hydrolase</keyword>
<name>H8KQP5_SOLCM</name>
<dbReference type="PROSITE" id="PS00630">
    <property type="entry name" value="IMP_2"/>
    <property type="match status" value="1"/>
</dbReference>
<dbReference type="PRINTS" id="PR00377">
    <property type="entry name" value="IMPHPHTASES"/>
</dbReference>
<evidence type="ECO:0000256" key="6">
    <source>
        <dbReference type="ARBA" id="ARBA00022842"/>
    </source>
</evidence>
<comment type="similarity">
    <text evidence="3 8">Belongs to the inositol monophosphatase superfamily.</text>
</comment>
<dbReference type="AlphaFoldDB" id="H8KQP5"/>
<organism evidence="9 10">
    <name type="scientific">Solitalea canadensis (strain ATCC 29591 / DSM 3403 / JCM 21819 / LMG 8368 / NBRC 15130 / NCIMB 12057 / USAM 9D)</name>
    <name type="common">Flexibacter canadensis</name>
    <dbReference type="NCBI Taxonomy" id="929556"/>
    <lineage>
        <taxon>Bacteria</taxon>
        <taxon>Pseudomonadati</taxon>
        <taxon>Bacteroidota</taxon>
        <taxon>Sphingobacteriia</taxon>
        <taxon>Sphingobacteriales</taxon>
        <taxon>Sphingobacteriaceae</taxon>
        <taxon>Solitalea</taxon>
    </lineage>
</organism>
<dbReference type="OrthoDB" id="9772456at2"/>
<keyword evidence="4 7" id="KW-0479">Metal-binding</keyword>
<feature type="binding site" evidence="7">
    <location>
        <position position="69"/>
    </location>
    <ligand>
        <name>Mg(2+)</name>
        <dbReference type="ChEBI" id="CHEBI:18420"/>
        <label>1</label>
        <note>catalytic</note>
    </ligand>
</feature>
<evidence type="ECO:0000256" key="5">
    <source>
        <dbReference type="ARBA" id="ARBA00022801"/>
    </source>
</evidence>
<protein>
    <recommendedName>
        <fullName evidence="8">Inositol-1-monophosphatase</fullName>
        <ecNumber evidence="8">3.1.3.25</ecNumber>
    </recommendedName>
</protein>
<dbReference type="CDD" id="cd01639">
    <property type="entry name" value="IMPase"/>
    <property type="match status" value="1"/>
</dbReference>
<dbReference type="Gene3D" id="3.40.190.80">
    <property type="match status" value="1"/>
</dbReference>
<dbReference type="InterPro" id="IPR000760">
    <property type="entry name" value="Inositol_monophosphatase-like"/>
</dbReference>
<dbReference type="InterPro" id="IPR020550">
    <property type="entry name" value="Inositol_monophosphatase_CS"/>
</dbReference>
<dbReference type="InterPro" id="IPR022337">
    <property type="entry name" value="Inositol_monophosphatase_SuhB"/>
</dbReference>
<comment type="catalytic activity">
    <reaction evidence="1 8">
        <text>a myo-inositol phosphate + H2O = myo-inositol + phosphate</text>
        <dbReference type="Rhea" id="RHEA:24056"/>
        <dbReference type="ChEBI" id="CHEBI:15377"/>
        <dbReference type="ChEBI" id="CHEBI:17268"/>
        <dbReference type="ChEBI" id="CHEBI:43474"/>
        <dbReference type="ChEBI" id="CHEBI:84139"/>
        <dbReference type="EC" id="3.1.3.25"/>
    </reaction>
</comment>
<feature type="binding site" evidence="7">
    <location>
        <position position="87"/>
    </location>
    <ligand>
        <name>Mg(2+)</name>
        <dbReference type="ChEBI" id="CHEBI:18420"/>
        <label>1</label>
        <note>catalytic</note>
    </ligand>
</feature>
<feature type="binding site" evidence="7">
    <location>
        <position position="88"/>
    </location>
    <ligand>
        <name>Mg(2+)</name>
        <dbReference type="ChEBI" id="CHEBI:18420"/>
        <label>1</label>
        <note>catalytic</note>
    </ligand>
</feature>
<dbReference type="RefSeq" id="WP_014680010.1">
    <property type="nucleotide sequence ID" value="NC_017770.1"/>
</dbReference>
<dbReference type="GO" id="GO:0046854">
    <property type="term" value="P:phosphatidylinositol phosphate biosynthetic process"/>
    <property type="evidence" value="ECO:0007669"/>
    <property type="project" value="InterPro"/>
</dbReference>
<dbReference type="FunFam" id="3.30.540.10:FF:000003">
    <property type="entry name" value="Inositol-1-monophosphatase"/>
    <property type="match status" value="1"/>
</dbReference>
<dbReference type="PANTHER" id="PTHR20854:SF4">
    <property type="entry name" value="INOSITOL-1-MONOPHOSPHATASE-RELATED"/>
    <property type="match status" value="1"/>
</dbReference>
<feature type="binding site" evidence="7">
    <location>
        <position position="213"/>
    </location>
    <ligand>
        <name>Mg(2+)</name>
        <dbReference type="ChEBI" id="CHEBI:18420"/>
        <label>1</label>
        <note>catalytic</note>
    </ligand>
</feature>
<dbReference type="InterPro" id="IPR020583">
    <property type="entry name" value="Inositol_monoP_metal-BS"/>
</dbReference>
<reference evidence="9" key="1">
    <citation type="submission" date="2012-02" db="EMBL/GenBank/DDBJ databases">
        <title>The complete genome of Solitalea canadensis DSM 3403.</title>
        <authorList>
            <consortium name="US DOE Joint Genome Institute (JGI-PGF)"/>
            <person name="Lucas S."/>
            <person name="Copeland A."/>
            <person name="Lapidus A."/>
            <person name="Glavina del Rio T."/>
            <person name="Dalin E."/>
            <person name="Tice H."/>
            <person name="Bruce D."/>
            <person name="Goodwin L."/>
            <person name="Pitluck S."/>
            <person name="Peters L."/>
            <person name="Ovchinnikova G."/>
            <person name="Lu M."/>
            <person name="Kyrpides N."/>
            <person name="Mavromatis K."/>
            <person name="Ivanova N."/>
            <person name="Brettin T."/>
            <person name="Detter J.C."/>
            <person name="Han C."/>
            <person name="Larimer F."/>
            <person name="Land M."/>
            <person name="Hauser L."/>
            <person name="Markowitz V."/>
            <person name="Cheng J.-F."/>
            <person name="Hugenholtz P."/>
            <person name="Woyke T."/>
            <person name="Wu D."/>
            <person name="Spring S."/>
            <person name="Schroeder M."/>
            <person name="Kopitz M."/>
            <person name="Brambilla E."/>
            <person name="Klenk H.-P."/>
            <person name="Eisen J.A."/>
        </authorList>
    </citation>
    <scope>NUCLEOTIDE SEQUENCE</scope>
    <source>
        <strain evidence="9">DSM 3403</strain>
    </source>
</reference>
<evidence type="ECO:0000256" key="1">
    <source>
        <dbReference type="ARBA" id="ARBA00001033"/>
    </source>
</evidence>
<dbReference type="PRINTS" id="PR01959">
    <property type="entry name" value="SBIMPHPHTASE"/>
</dbReference>
<evidence type="ECO:0000256" key="7">
    <source>
        <dbReference type="PIRSR" id="PIRSR600760-2"/>
    </source>
</evidence>
<evidence type="ECO:0000313" key="10">
    <source>
        <dbReference type="Proteomes" id="UP000007590"/>
    </source>
</evidence>
<dbReference type="GO" id="GO:0046872">
    <property type="term" value="F:metal ion binding"/>
    <property type="evidence" value="ECO:0007669"/>
    <property type="project" value="UniProtKB-KW"/>
</dbReference>
<evidence type="ECO:0000256" key="3">
    <source>
        <dbReference type="ARBA" id="ARBA00009759"/>
    </source>
</evidence>
<evidence type="ECO:0000256" key="2">
    <source>
        <dbReference type="ARBA" id="ARBA00001946"/>
    </source>
</evidence>
<dbReference type="Gene3D" id="3.30.540.10">
    <property type="entry name" value="Fructose-1,6-Bisphosphatase, subunit A, domain 1"/>
    <property type="match status" value="1"/>
</dbReference>
<dbReference type="PANTHER" id="PTHR20854">
    <property type="entry name" value="INOSITOL MONOPHOSPHATASE"/>
    <property type="match status" value="1"/>
</dbReference>
<dbReference type="PROSITE" id="PS00629">
    <property type="entry name" value="IMP_1"/>
    <property type="match status" value="1"/>
</dbReference>
<evidence type="ECO:0000256" key="4">
    <source>
        <dbReference type="ARBA" id="ARBA00022723"/>
    </source>
</evidence>
<accession>H8KQP5</accession>
<dbReference type="GO" id="GO:0006020">
    <property type="term" value="P:inositol metabolic process"/>
    <property type="evidence" value="ECO:0007669"/>
    <property type="project" value="TreeGrafter"/>
</dbReference>
<dbReference type="HOGENOM" id="CLU_044118_0_4_10"/>
<dbReference type="EMBL" id="CP003349">
    <property type="protein sequence ID" value="AFD06783.1"/>
    <property type="molecule type" value="Genomic_DNA"/>
</dbReference>
<proteinExistence type="inferred from homology"/>
<dbReference type="InterPro" id="IPR033942">
    <property type="entry name" value="IMPase"/>
</dbReference>
<gene>
    <name evidence="9" type="ordered locus">Solca_1717</name>
</gene>
<dbReference type="eggNOG" id="COG0483">
    <property type="taxonomic scope" value="Bacteria"/>
</dbReference>
<evidence type="ECO:0000256" key="8">
    <source>
        <dbReference type="RuleBase" id="RU364068"/>
    </source>
</evidence>
<dbReference type="SUPFAM" id="SSF56655">
    <property type="entry name" value="Carbohydrate phosphatase"/>
    <property type="match status" value="1"/>
</dbReference>
<sequence length="262" mass="29258">MELSKIFEAVKEVTLQAGAFIKTEREKFDSSKIEYKGLNNLVSYVDKTAEEMIVKGLQVIIPEAGFVTEEETINKQGEIYNWIVDPLDGTTNFIHGIPAFSISIALYRKNEPVLGVVYEVNSGELFYSWEGEKAYLNGTPIQVSKNETLGQSLIATGFPYYDFEKLEKYMQVFKELIPQTHGIRRIGSAAIDLAYVACGRFEGFFEYNLNSYDVAAGAFLVQQAGGTITNFTGGPEFINTREIVAGNGIIGNEIIKITEKYF</sequence>
<comment type="cofactor">
    <cofactor evidence="2 7 8">
        <name>Mg(2+)</name>
        <dbReference type="ChEBI" id="CHEBI:18420"/>
    </cofactor>
</comment>
<dbReference type="GO" id="GO:0008934">
    <property type="term" value="F:inositol monophosphate 1-phosphatase activity"/>
    <property type="evidence" value="ECO:0007669"/>
    <property type="project" value="InterPro"/>
</dbReference>
<keyword evidence="6 7" id="KW-0460">Magnesium</keyword>
<dbReference type="Pfam" id="PF00459">
    <property type="entry name" value="Inositol_P"/>
    <property type="match status" value="1"/>
</dbReference>
<dbReference type="STRING" id="929556.Solca_1717"/>
<keyword evidence="10" id="KW-1185">Reference proteome</keyword>
<dbReference type="KEGG" id="scn:Solca_1717"/>
<dbReference type="GO" id="GO:0007165">
    <property type="term" value="P:signal transduction"/>
    <property type="evidence" value="ECO:0007669"/>
    <property type="project" value="TreeGrafter"/>
</dbReference>
<evidence type="ECO:0000313" key="9">
    <source>
        <dbReference type="EMBL" id="AFD06783.1"/>
    </source>
</evidence>